<evidence type="ECO:0000256" key="2">
    <source>
        <dbReference type="ARBA" id="ARBA00023136"/>
    </source>
</evidence>
<reference evidence="5" key="1">
    <citation type="journal article" date="2020" name="Stud. Mycol.">
        <title>101 Dothideomycetes genomes: a test case for predicting lifestyles and emergence of pathogens.</title>
        <authorList>
            <person name="Haridas S."/>
            <person name="Albert R."/>
            <person name="Binder M."/>
            <person name="Bloem J."/>
            <person name="Labutti K."/>
            <person name="Salamov A."/>
            <person name="Andreopoulos B."/>
            <person name="Baker S."/>
            <person name="Barry K."/>
            <person name="Bills G."/>
            <person name="Bluhm B."/>
            <person name="Cannon C."/>
            <person name="Castanera R."/>
            <person name="Culley D."/>
            <person name="Daum C."/>
            <person name="Ezra D."/>
            <person name="Gonzalez J."/>
            <person name="Henrissat B."/>
            <person name="Kuo A."/>
            <person name="Liang C."/>
            <person name="Lipzen A."/>
            <person name="Lutzoni F."/>
            <person name="Magnuson J."/>
            <person name="Mondo S."/>
            <person name="Nolan M."/>
            <person name="Ohm R."/>
            <person name="Pangilinan J."/>
            <person name="Park H.-J."/>
            <person name="Ramirez L."/>
            <person name="Alfaro M."/>
            <person name="Sun H."/>
            <person name="Tritt A."/>
            <person name="Yoshinaga Y."/>
            <person name="Zwiers L.-H."/>
            <person name="Turgeon B."/>
            <person name="Goodwin S."/>
            <person name="Spatafora J."/>
            <person name="Crous P."/>
            <person name="Grigoriev I."/>
        </authorList>
    </citation>
    <scope>NUCLEOTIDE SEQUENCE</scope>
    <source>
        <strain evidence="5">CBS 133067</strain>
    </source>
</reference>
<dbReference type="Pfam" id="PF05648">
    <property type="entry name" value="PEX11"/>
    <property type="match status" value="1"/>
</dbReference>
<sequence length="294" mass="32970">MADAPPTSPPPSPFARYMALSSRQITTLLSRSDIFLIRLNRLLSTPSGVDTALCTICYFLTLVHARLSALLASRLQSLAETIAKNASDTLLPGETLVATIPAPEGASRLAYAADSTKRLADLIADVRIFVRLWDLLKIYAWGRKTYLEPPKDRALKVIAWTQVGVNAAYQLLENGAYLAQHGILDWTERKQTRWWLWSSRFWAAHVALDLARLGRQRHLRKREAHERGGEEKEGKIERRKEEALWLKEVIVNAAYAPMTIHWSLEEGVISESMVGLLGTIAGGVSLRDKWMKTA</sequence>
<dbReference type="Proteomes" id="UP000799772">
    <property type="component" value="Unassembled WGS sequence"/>
</dbReference>
<dbReference type="AlphaFoldDB" id="A0A9P4IS64"/>
<evidence type="ECO:0000256" key="1">
    <source>
        <dbReference type="ARBA" id="ARBA00022593"/>
    </source>
</evidence>
<dbReference type="InterPro" id="IPR008733">
    <property type="entry name" value="PEX11"/>
</dbReference>
<dbReference type="PANTHER" id="PTHR12652">
    <property type="entry name" value="PEROXISOMAL BIOGENESIS FACTOR 11"/>
    <property type="match status" value="1"/>
</dbReference>
<keyword evidence="1" id="KW-0962">Peroxisome biogenesis</keyword>
<comment type="subcellular location">
    <subcellularLocation>
        <location evidence="4">Peroxisome membrane</location>
    </subcellularLocation>
</comment>
<keyword evidence="3" id="KW-0576">Peroxisome</keyword>
<comment type="caution">
    <text evidence="5">The sequence shown here is derived from an EMBL/GenBank/DDBJ whole genome shotgun (WGS) entry which is preliminary data.</text>
</comment>
<evidence type="ECO:0000256" key="4">
    <source>
        <dbReference type="ARBA" id="ARBA00046271"/>
    </source>
</evidence>
<evidence type="ECO:0000256" key="3">
    <source>
        <dbReference type="ARBA" id="ARBA00023140"/>
    </source>
</evidence>
<dbReference type="GO" id="GO:0005778">
    <property type="term" value="C:peroxisomal membrane"/>
    <property type="evidence" value="ECO:0007669"/>
    <property type="project" value="UniProtKB-SubCell"/>
</dbReference>
<proteinExistence type="predicted"/>
<keyword evidence="6" id="KW-1185">Reference proteome</keyword>
<dbReference type="OrthoDB" id="10005898at2759"/>
<organism evidence="5 6">
    <name type="scientific">Rhizodiscina lignyota</name>
    <dbReference type="NCBI Taxonomy" id="1504668"/>
    <lineage>
        <taxon>Eukaryota</taxon>
        <taxon>Fungi</taxon>
        <taxon>Dikarya</taxon>
        <taxon>Ascomycota</taxon>
        <taxon>Pezizomycotina</taxon>
        <taxon>Dothideomycetes</taxon>
        <taxon>Pleosporomycetidae</taxon>
        <taxon>Aulographales</taxon>
        <taxon>Rhizodiscinaceae</taxon>
        <taxon>Rhizodiscina</taxon>
    </lineage>
</organism>
<evidence type="ECO:0008006" key="7">
    <source>
        <dbReference type="Google" id="ProtNLM"/>
    </source>
</evidence>
<evidence type="ECO:0000313" key="5">
    <source>
        <dbReference type="EMBL" id="KAF2104415.1"/>
    </source>
</evidence>
<evidence type="ECO:0000313" key="6">
    <source>
        <dbReference type="Proteomes" id="UP000799772"/>
    </source>
</evidence>
<name>A0A9P4IS64_9PEZI</name>
<accession>A0A9P4IS64</accession>
<protein>
    <recommendedName>
        <fullName evidence="7">Peroxisomal biogenesis factor 11</fullName>
    </recommendedName>
</protein>
<gene>
    <name evidence="5" type="ORF">NA57DRAFT_70622</name>
</gene>
<keyword evidence="2" id="KW-0472">Membrane</keyword>
<dbReference type="EMBL" id="ML978121">
    <property type="protein sequence ID" value="KAF2104415.1"/>
    <property type="molecule type" value="Genomic_DNA"/>
</dbReference>
<dbReference type="GO" id="GO:0016559">
    <property type="term" value="P:peroxisome fission"/>
    <property type="evidence" value="ECO:0007669"/>
    <property type="project" value="InterPro"/>
</dbReference>
<dbReference type="PANTHER" id="PTHR12652:SF25">
    <property type="entry name" value="MICROBODY (PEROXISOME) PROLIFERATION PROTEIN PEROXIN 11C (EUROFUNG)"/>
    <property type="match status" value="1"/>
</dbReference>